<feature type="transmembrane region" description="Helical" evidence="1">
    <location>
        <begin position="119"/>
        <end position="144"/>
    </location>
</feature>
<evidence type="ECO:0000313" key="3">
    <source>
        <dbReference type="EMBL" id="KAF2019824.1"/>
    </source>
</evidence>
<dbReference type="OrthoDB" id="3597048at2759"/>
<dbReference type="Proteomes" id="UP000799778">
    <property type="component" value="Unassembled WGS sequence"/>
</dbReference>
<feature type="chain" id="PRO_5025360741" evidence="2">
    <location>
        <begin position="20"/>
        <end position="243"/>
    </location>
</feature>
<protein>
    <submittedName>
        <fullName evidence="3">Uncharacterized protein</fullName>
    </submittedName>
</protein>
<name>A0A6A5Y5K0_9PLEO</name>
<dbReference type="AlphaFoldDB" id="A0A6A5Y5K0"/>
<keyword evidence="2" id="KW-0732">Signal</keyword>
<keyword evidence="1" id="KW-0472">Membrane</keyword>
<dbReference type="EMBL" id="ML978067">
    <property type="protein sequence ID" value="KAF2019824.1"/>
    <property type="molecule type" value="Genomic_DNA"/>
</dbReference>
<keyword evidence="4" id="KW-1185">Reference proteome</keyword>
<dbReference type="GeneID" id="54288266"/>
<proteinExistence type="predicted"/>
<reference evidence="3" key="1">
    <citation type="journal article" date="2020" name="Stud. Mycol.">
        <title>101 Dothideomycetes genomes: a test case for predicting lifestyles and emergence of pathogens.</title>
        <authorList>
            <person name="Haridas S."/>
            <person name="Albert R."/>
            <person name="Binder M."/>
            <person name="Bloem J."/>
            <person name="Labutti K."/>
            <person name="Salamov A."/>
            <person name="Andreopoulos B."/>
            <person name="Baker S."/>
            <person name="Barry K."/>
            <person name="Bills G."/>
            <person name="Bluhm B."/>
            <person name="Cannon C."/>
            <person name="Castanera R."/>
            <person name="Culley D."/>
            <person name="Daum C."/>
            <person name="Ezra D."/>
            <person name="Gonzalez J."/>
            <person name="Henrissat B."/>
            <person name="Kuo A."/>
            <person name="Liang C."/>
            <person name="Lipzen A."/>
            <person name="Lutzoni F."/>
            <person name="Magnuson J."/>
            <person name="Mondo S."/>
            <person name="Nolan M."/>
            <person name="Ohm R."/>
            <person name="Pangilinan J."/>
            <person name="Park H.-J."/>
            <person name="Ramirez L."/>
            <person name="Alfaro M."/>
            <person name="Sun H."/>
            <person name="Tritt A."/>
            <person name="Yoshinaga Y."/>
            <person name="Zwiers L.-H."/>
            <person name="Turgeon B."/>
            <person name="Goodwin S."/>
            <person name="Spatafora J."/>
            <person name="Crous P."/>
            <person name="Grigoriev I."/>
        </authorList>
    </citation>
    <scope>NUCLEOTIDE SEQUENCE</scope>
    <source>
        <strain evidence="3">CBS 175.79</strain>
    </source>
</reference>
<evidence type="ECO:0000256" key="1">
    <source>
        <dbReference type="SAM" id="Phobius"/>
    </source>
</evidence>
<evidence type="ECO:0000313" key="4">
    <source>
        <dbReference type="Proteomes" id="UP000799778"/>
    </source>
</evidence>
<gene>
    <name evidence="3" type="ORF">BU24DRAFT_448231</name>
</gene>
<organism evidence="3 4">
    <name type="scientific">Aaosphaeria arxii CBS 175.79</name>
    <dbReference type="NCBI Taxonomy" id="1450172"/>
    <lineage>
        <taxon>Eukaryota</taxon>
        <taxon>Fungi</taxon>
        <taxon>Dikarya</taxon>
        <taxon>Ascomycota</taxon>
        <taxon>Pezizomycotina</taxon>
        <taxon>Dothideomycetes</taxon>
        <taxon>Pleosporomycetidae</taxon>
        <taxon>Pleosporales</taxon>
        <taxon>Pleosporales incertae sedis</taxon>
        <taxon>Aaosphaeria</taxon>
    </lineage>
</organism>
<accession>A0A6A5Y5K0</accession>
<evidence type="ECO:0000256" key="2">
    <source>
        <dbReference type="SAM" id="SignalP"/>
    </source>
</evidence>
<feature type="signal peptide" evidence="2">
    <location>
        <begin position="1"/>
        <end position="19"/>
    </location>
</feature>
<sequence length="243" mass="27524">MELTLLLMVISNFVLSALSITNLGLISSMVGFLHGQKNHVHNYQVNWPGQPSSQLFVEPKNLWVDQGHTSNGAAGYGFFLGLYGLFVAWWLRRRQSTVHFDILSNTGHHTYSKQSQSRVLLSLVILQFLAVLFTLSALIFTFVVTNQTQGQSILPSVARPDVPYPDHWWTPETWFKAVLDTPLASQGHRNSISSAVTHMVAWRWILIPIFLTDIVVFGISSWVLLKQRKGARHTLVPEYIQDK</sequence>
<feature type="transmembrane region" description="Helical" evidence="1">
    <location>
        <begin position="73"/>
        <end position="91"/>
    </location>
</feature>
<keyword evidence="1" id="KW-1133">Transmembrane helix</keyword>
<feature type="transmembrane region" description="Helical" evidence="1">
    <location>
        <begin position="201"/>
        <end position="225"/>
    </location>
</feature>
<dbReference type="RefSeq" id="XP_033388163.1">
    <property type="nucleotide sequence ID" value="XM_033530869.1"/>
</dbReference>
<keyword evidence="1" id="KW-0812">Transmembrane</keyword>